<dbReference type="InterPro" id="IPR050437">
    <property type="entry name" value="Ribos_protein_bS1-like"/>
</dbReference>
<dbReference type="Gene3D" id="2.40.50.140">
    <property type="entry name" value="Nucleic acid-binding proteins"/>
    <property type="match status" value="1"/>
</dbReference>
<dbReference type="Pfam" id="PF16921">
    <property type="entry name" value="Tex_YqgF"/>
    <property type="match status" value="1"/>
</dbReference>
<dbReference type="Pfam" id="PF00575">
    <property type="entry name" value="S1"/>
    <property type="match status" value="1"/>
</dbReference>
<dbReference type="InterPro" id="IPR003029">
    <property type="entry name" value="S1_domain"/>
</dbReference>
<dbReference type="InterPro" id="IPR012340">
    <property type="entry name" value="NA-bd_OB-fold"/>
</dbReference>
<sequence length="789" mass="85568">MDAHDKIIRRLAEELAVRPPQVKATVELLDGGATVPFIARYRKEVTGGLDDIQLRQLHERLAYLRELEERRATVLAAIDEQGKLTDTLAASIRAAETKQRLEDLYLPYKKKRRTKAQIAREAGLEPLADALLADPSLAPEAEAARYLRPAEGDIPAIEDAKAALDGAKQILMERFAEDPELVGRLRERLWSEGELSARVIAGKEQEGAKFSDYFEHDERLAKVPSHRALAMFRGRNEGVLALALRLPGEDEAPIHPAQVAIARHFDIFNGSGDQGRPADKWLAEVVRWTWRVKLYTHLETELMGRLRERAELEAIEVFAANLKDLLLAAPAGHKATLAIDPGLRTGCKVAVVDATGQFLEHATIYPHAPQKRWDAALGELAGLVEKHEVALIAVGNGTASRETDKLAGDLVKRFAGKRPLSKVMVSEAGASVYSASEYASRELPDLDVTIRGAVSIARRLQDPLAELVKIEPKSIGVGQYQHDVSQLQLSRSLEAVIEDCVNAVGVDLNTASSALLSRVAGLNPALADNIVARRNTEGAFASRRALLEVSRLGPKTFEQCAGFLRIMNGDNPLDASAVHPEAYPLVERIAQRSGRPLAGLIGDSATLKALRPADFADERFGVPTVTDILAELDKPGRDPRPEFKAAEFREGVETLKDLEPGMILEGSVTNVTHFGAFVDIGVHQDGLVHISALSEKFIEDPRTVVKAGDIVRVKVMSVDLPRSRIGLTMRLDDQPDDQAGDKGGGTPHRGSGNARGRGPGKAGRGGKPPEPAGQMGALGAALLQAKKGR</sequence>
<dbReference type="Pfam" id="PF09371">
    <property type="entry name" value="Tex_N"/>
    <property type="match status" value="1"/>
</dbReference>
<dbReference type="Gene3D" id="1.10.150.310">
    <property type="entry name" value="Tex RuvX-like domain-like"/>
    <property type="match status" value="1"/>
</dbReference>
<dbReference type="InterPro" id="IPR010994">
    <property type="entry name" value="RuvA_2-like"/>
</dbReference>
<dbReference type="Gene3D" id="1.10.10.650">
    <property type="entry name" value="RuvA domain 2-like"/>
    <property type="match status" value="1"/>
</dbReference>
<dbReference type="Gene3D" id="3.30.420.140">
    <property type="entry name" value="YqgF/RNase H-like domain"/>
    <property type="match status" value="1"/>
</dbReference>
<dbReference type="SUPFAM" id="SSF53098">
    <property type="entry name" value="Ribonuclease H-like"/>
    <property type="match status" value="1"/>
</dbReference>
<evidence type="ECO:0000313" key="4">
    <source>
        <dbReference type="Proteomes" id="UP001165369"/>
    </source>
</evidence>
<accession>A0ABT0SZW1</accession>
<proteinExistence type="predicted"/>
<dbReference type="Pfam" id="PF17674">
    <property type="entry name" value="HHH_9"/>
    <property type="match status" value="1"/>
</dbReference>
<dbReference type="RefSeq" id="WP_250060204.1">
    <property type="nucleotide sequence ID" value="NZ_JAMJPK010000003.1"/>
</dbReference>
<dbReference type="CDD" id="cd05685">
    <property type="entry name" value="S1_Tex"/>
    <property type="match status" value="1"/>
</dbReference>
<dbReference type="Pfam" id="PF12836">
    <property type="entry name" value="HHH_3"/>
    <property type="match status" value="1"/>
</dbReference>
<dbReference type="InterPro" id="IPR055179">
    <property type="entry name" value="Tex-like_central_region"/>
</dbReference>
<dbReference type="InterPro" id="IPR023323">
    <property type="entry name" value="Tex-like_dom_sf"/>
</dbReference>
<dbReference type="PANTHER" id="PTHR10724">
    <property type="entry name" value="30S RIBOSOMAL PROTEIN S1"/>
    <property type="match status" value="1"/>
</dbReference>
<feature type="domain" description="S1 motif" evidence="2">
    <location>
        <begin position="661"/>
        <end position="730"/>
    </location>
</feature>
<feature type="compositionally biased region" description="Gly residues" evidence="1">
    <location>
        <begin position="741"/>
        <end position="766"/>
    </location>
</feature>
<name>A0ABT0SZW1_9GAMM</name>
<evidence type="ECO:0000259" key="2">
    <source>
        <dbReference type="PROSITE" id="PS50126"/>
    </source>
</evidence>
<dbReference type="InterPro" id="IPR023319">
    <property type="entry name" value="Tex-like_HTH_dom_sf"/>
</dbReference>
<keyword evidence="4" id="KW-1185">Reference proteome</keyword>
<feature type="region of interest" description="Disordered" evidence="1">
    <location>
        <begin position="729"/>
        <end position="775"/>
    </location>
</feature>
<dbReference type="Gene3D" id="1.10.3500.10">
    <property type="entry name" value="Tex N-terminal region-like"/>
    <property type="match status" value="1"/>
</dbReference>
<dbReference type="InterPro" id="IPR041692">
    <property type="entry name" value="HHH_9"/>
</dbReference>
<dbReference type="InterPro" id="IPR032639">
    <property type="entry name" value="Tex_YqgF"/>
</dbReference>
<dbReference type="PROSITE" id="PS50126">
    <property type="entry name" value="S1"/>
    <property type="match status" value="1"/>
</dbReference>
<dbReference type="SUPFAM" id="SSF158832">
    <property type="entry name" value="Tex N-terminal region-like"/>
    <property type="match status" value="1"/>
</dbReference>
<dbReference type="InterPro" id="IPR037027">
    <property type="entry name" value="YqgF/RNaseH-like_dom_sf"/>
</dbReference>
<dbReference type="EMBL" id="JAMJPK010000003">
    <property type="protein sequence ID" value="MCL7940142.1"/>
    <property type="molecule type" value="Genomic_DNA"/>
</dbReference>
<dbReference type="SMART" id="SM00316">
    <property type="entry name" value="S1"/>
    <property type="match status" value="1"/>
</dbReference>
<dbReference type="InterPro" id="IPR044146">
    <property type="entry name" value="S1_Tex"/>
</dbReference>
<reference evidence="3" key="1">
    <citation type="submission" date="2022-05" db="EMBL/GenBank/DDBJ databases">
        <title>Halomonas geminus sp. nov. and Halomonas llamarensis sp. nov. isolated from high-altitude salars of the Atacama Desert.</title>
        <authorList>
            <person name="Hintersatz C."/>
            <person name="Rojas L.A."/>
            <person name="Wei T.-S."/>
            <person name="Kutschke S."/>
            <person name="Lehmann F."/>
            <person name="Jain R."/>
            <person name="Pollmann K."/>
        </authorList>
    </citation>
    <scope>NUCLEOTIDE SEQUENCE</scope>
    <source>
        <strain evidence="3">ATCH28</strain>
    </source>
</reference>
<dbReference type="Proteomes" id="UP001165369">
    <property type="component" value="Unassembled WGS sequence"/>
</dbReference>
<dbReference type="PANTHER" id="PTHR10724:SF10">
    <property type="entry name" value="S1 RNA-BINDING DOMAIN-CONTAINING PROTEIN 1"/>
    <property type="match status" value="1"/>
</dbReference>
<protein>
    <submittedName>
        <fullName evidence="3">RNA-binding transcriptional accessory protein</fullName>
    </submittedName>
</protein>
<evidence type="ECO:0000313" key="3">
    <source>
        <dbReference type="EMBL" id="MCL7940142.1"/>
    </source>
</evidence>
<dbReference type="SUPFAM" id="SSF47781">
    <property type="entry name" value="RuvA domain 2-like"/>
    <property type="match status" value="2"/>
</dbReference>
<gene>
    <name evidence="3" type="ORF">M8009_07500</name>
</gene>
<comment type="caution">
    <text evidence="3">The sequence shown here is derived from an EMBL/GenBank/DDBJ whole genome shotgun (WGS) entry which is preliminary data.</text>
</comment>
<dbReference type="SMART" id="SM00732">
    <property type="entry name" value="YqgFc"/>
    <property type="match status" value="1"/>
</dbReference>
<dbReference type="SUPFAM" id="SSF50249">
    <property type="entry name" value="Nucleic acid-binding proteins"/>
    <property type="match status" value="1"/>
</dbReference>
<dbReference type="InterPro" id="IPR006641">
    <property type="entry name" value="YqgF/RNaseH-like_dom"/>
</dbReference>
<organism evidence="3 4">
    <name type="scientific">Halomonas gemina</name>
    <dbReference type="NCBI Taxonomy" id="2945105"/>
    <lineage>
        <taxon>Bacteria</taxon>
        <taxon>Pseudomonadati</taxon>
        <taxon>Pseudomonadota</taxon>
        <taxon>Gammaproteobacteria</taxon>
        <taxon>Oceanospirillales</taxon>
        <taxon>Halomonadaceae</taxon>
        <taxon>Halomonas</taxon>
    </lineage>
</organism>
<dbReference type="InterPro" id="IPR012337">
    <property type="entry name" value="RNaseH-like_sf"/>
</dbReference>
<evidence type="ECO:0000256" key="1">
    <source>
        <dbReference type="SAM" id="MobiDB-lite"/>
    </source>
</evidence>
<dbReference type="InterPro" id="IPR018974">
    <property type="entry name" value="Tex-like_N"/>
</dbReference>
<dbReference type="Pfam" id="PF22706">
    <property type="entry name" value="Tex_central_region"/>
    <property type="match status" value="1"/>
</dbReference>